<comment type="function">
    <text evidence="6">Accessory subunit of the DNA polymerase alpha complex (also known as the alpha DNA polymerase-primase complex) which plays an essential role in the initiation of DNA synthesis.</text>
</comment>
<dbReference type="InterPro" id="IPR013627">
    <property type="entry name" value="Pol_alpha_B_N"/>
</dbReference>
<dbReference type="Proteomes" id="UP000054408">
    <property type="component" value="Unassembled WGS sequence"/>
</dbReference>
<dbReference type="Pfam" id="PF04042">
    <property type="entry name" value="DNA_pol_E_B"/>
    <property type="match status" value="1"/>
</dbReference>
<comment type="similarity">
    <text evidence="2 6">Belongs to the DNA polymerase alpha subunit B family.</text>
</comment>
<evidence type="ECO:0000256" key="3">
    <source>
        <dbReference type="ARBA" id="ARBA00018596"/>
    </source>
</evidence>
<gene>
    <name evidence="10" type="ORF">AMSG_08245</name>
</gene>
<evidence type="ECO:0000313" key="11">
    <source>
        <dbReference type="Proteomes" id="UP000054408"/>
    </source>
</evidence>
<evidence type="ECO:0000256" key="4">
    <source>
        <dbReference type="ARBA" id="ARBA00022705"/>
    </source>
</evidence>
<evidence type="ECO:0000256" key="6">
    <source>
        <dbReference type="PIRNR" id="PIRNR018300"/>
    </source>
</evidence>
<accession>A0A0L0DKV9</accession>
<dbReference type="PANTHER" id="PTHR23061">
    <property type="entry name" value="DNA POLYMERASE 2 ALPHA 70 KDA SUBUNIT"/>
    <property type="match status" value="1"/>
</dbReference>
<evidence type="ECO:0000256" key="1">
    <source>
        <dbReference type="ARBA" id="ARBA00004123"/>
    </source>
</evidence>
<dbReference type="PIRSF" id="PIRSF018300">
    <property type="entry name" value="DNA_pol_alph_2"/>
    <property type="match status" value="1"/>
</dbReference>
<reference evidence="10 11" key="1">
    <citation type="submission" date="2010-05" db="EMBL/GenBank/DDBJ databases">
        <title>The Genome Sequence of Thecamonas trahens ATCC 50062.</title>
        <authorList>
            <consortium name="The Broad Institute Genome Sequencing Platform"/>
            <person name="Russ C."/>
            <person name="Cuomo C."/>
            <person name="Shea T."/>
            <person name="Young S.K."/>
            <person name="Zeng Q."/>
            <person name="Koehrsen M."/>
            <person name="Haas B."/>
            <person name="Borodovsky M."/>
            <person name="Guigo R."/>
            <person name="Alvarado L."/>
            <person name="Berlin A."/>
            <person name="Bochicchio J."/>
            <person name="Borenstein D."/>
            <person name="Chapman S."/>
            <person name="Chen Z."/>
            <person name="Freedman E."/>
            <person name="Gellesch M."/>
            <person name="Goldberg J."/>
            <person name="Griggs A."/>
            <person name="Gujja S."/>
            <person name="Heilman E."/>
            <person name="Heiman D."/>
            <person name="Hepburn T."/>
            <person name="Howarth C."/>
            <person name="Jen D."/>
            <person name="Larson L."/>
            <person name="Mehta T."/>
            <person name="Park D."/>
            <person name="Pearson M."/>
            <person name="Roberts A."/>
            <person name="Saif S."/>
            <person name="Shenoy N."/>
            <person name="Sisk P."/>
            <person name="Stolte C."/>
            <person name="Sykes S."/>
            <person name="Thomson T."/>
            <person name="Walk T."/>
            <person name="White J."/>
            <person name="Yandava C."/>
            <person name="Burger G."/>
            <person name="Gray M.W."/>
            <person name="Holland P.W.H."/>
            <person name="King N."/>
            <person name="Lang F.B.F."/>
            <person name="Roger A.J."/>
            <person name="Ruiz-Trillo I."/>
            <person name="Lander E."/>
            <person name="Nusbaum C."/>
        </authorList>
    </citation>
    <scope>NUCLEOTIDE SEQUENCE [LARGE SCALE GENOMIC DNA]</scope>
    <source>
        <strain evidence="10 11">ATCC 50062</strain>
    </source>
</reference>
<keyword evidence="11" id="KW-1185">Reference proteome</keyword>
<keyword evidence="4 6" id="KW-0235">DNA replication</keyword>
<dbReference type="OMA" id="PFLDIEH"/>
<dbReference type="EMBL" id="GL349471">
    <property type="protein sequence ID" value="KNC51993.1"/>
    <property type="molecule type" value="Genomic_DNA"/>
</dbReference>
<dbReference type="Gene3D" id="3.60.21.60">
    <property type="match status" value="2"/>
</dbReference>
<dbReference type="Gene3D" id="1.10.8.530">
    <property type="entry name" value="DNA polymerase alpha-primase, subunit B, N-terminal domain"/>
    <property type="match status" value="1"/>
</dbReference>
<dbReference type="GeneID" id="25566975"/>
<dbReference type="InterPro" id="IPR007185">
    <property type="entry name" value="DNA_pol_a/d/e_bsu"/>
</dbReference>
<dbReference type="STRING" id="461836.A0A0L0DKV9"/>
<feature type="domain" description="DNA polymerase alpha subunit B OB" evidence="9">
    <location>
        <begin position="224"/>
        <end position="324"/>
    </location>
</feature>
<evidence type="ECO:0000259" key="9">
    <source>
        <dbReference type="Pfam" id="PF22062"/>
    </source>
</evidence>
<comment type="subcellular location">
    <subcellularLocation>
        <location evidence="1 6">Nucleus</location>
    </subcellularLocation>
</comment>
<feature type="domain" description="DNA polymerase alpha subunit B N-terminal" evidence="8">
    <location>
        <begin position="18"/>
        <end position="72"/>
    </location>
</feature>
<keyword evidence="5 6" id="KW-0539">Nucleus</keyword>
<dbReference type="GO" id="GO:0003677">
    <property type="term" value="F:DNA binding"/>
    <property type="evidence" value="ECO:0007669"/>
    <property type="project" value="InterPro"/>
</dbReference>
<name>A0A0L0DKV9_THETB</name>
<dbReference type="OrthoDB" id="336885at2759"/>
<evidence type="ECO:0000259" key="7">
    <source>
        <dbReference type="Pfam" id="PF04042"/>
    </source>
</evidence>
<sequence length="637" mass="68870">MRLTQSGLVAAFASANIDLEAEDGVVGRCLNICALHGLSADELLNSWDAYVCNHPEAHALTLDHLDILAAELQTKADRAQFKAASKPQQADDYDISNISALLPPPTTDMFAAYDVPNEELKKTVWADARSPVKAKPVSRVAAMRGKDAGVAQGGEAGLAPAGSPSSRYRNRQNAGQVVDVLNPRVAPKDYRLETSAARVTLALEQEFHNFRYMYDKIGGKVTMLEERTRVLGDELLADAQLPDPLSLAVPRQEPFVGLGRVCCDSEGKLNDKSVMLEGSAKLCSGFRVPLDLSHLPEFSLFPGQIIGVEGLNLTGASMLAGQIYTPPSAPKPTTERDTLAIYHHYGGELVVGTNADGSDKTQEFEFMEGKPLAIIVAGGPYTTSDGLDFAPLRDLLARIVAEAPDVAILMGPFLNEGHPALEDPMLEATYEELFEQRIAAVINAEMEGIATRFVLVPSLRDIQHDHVFPQPPLPADLGLAPTVSRLSNPCVFSINEMVVAVSTNDVLMALSSEETFRVPQGAPSDRMTRLVRHIISQRSFYPVFPPPPGSQLDFSQSRLLNLGATPDILILASDLRYFVKDVDGAVVVNPGRLTVGSAGGTFARLTVHPMPEDDIGEGEEEIEHNVAARCRAEIIRI</sequence>
<feature type="domain" description="DNA polymerase alpha/delta/epsilon subunit B" evidence="7">
    <location>
        <begin position="374"/>
        <end position="580"/>
    </location>
</feature>
<dbReference type="InterPro" id="IPR016722">
    <property type="entry name" value="DNA_pol_alpha_bsu"/>
</dbReference>
<dbReference type="RefSeq" id="XP_013755577.1">
    <property type="nucleotide sequence ID" value="XM_013900123.1"/>
</dbReference>
<protein>
    <recommendedName>
        <fullName evidence="3 6">DNA polymerase alpha subunit B</fullName>
    </recommendedName>
</protein>
<evidence type="ECO:0000259" key="8">
    <source>
        <dbReference type="Pfam" id="PF08418"/>
    </source>
</evidence>
<dbReference type="Pfam" id="PF08418">
    <property type="entry name" value="Pol_alpha_B_N"/>
    <property type="match status" value="1"/>
</dbReference>
<dbReference type="PANTHER" id="PTHR23061:SF12">
    <property type="entry name" value="DNA POLYMERASE ALPHA SUBUNIT B"/>
    <property type="match status" value="1"/>
</dbReference>
<evidence type="ECO:0000313" key="10">
    <source>
        <dbReference type="EMBL" id="KNC51993.1"/>
    </source>
</evidence>
<dbReference type="Pfam" id="PF22062">
    <property type="entry name" value="OB_DPOA2"/>
    <property type="match status" value="1"/>
</dbReference>
<organism evidence="10 11">
    <name type="scientific">Thecamonas trahens ATCC 50062</name>
    <dbReference type="NCBI Taxonomy" id="461836"/>
    <lineage>
        <taxon>Eukaryota</taxon>
        <taxon>Apusozoa</taxon>
        <taxon>Apusomonadida</taxon>
        <taxon>Apusomonadidae</taxon>
        <taxon>Thecamonas</taxon>
    </lineage>
</organism>
<evidence type="ECO:0000256" key="5">
    <source>
        <dbReference type="ARBA" id="ARBA00023242"/>
    </source>
</evidence>
<dbReference type="InterPro" id="IPR043034">
    <property type="entry name" value="DNA_pol_alpha_B_N_sf"/>
</dbReference>
<dbReference type="GO" id="GO:0006270">
    <property type="term" value="P:DNA replication initiation"/>
    <property type="evidence" value="ECO:0007669"/>
    <property type="project" value="TreeGrafter"/>
</dbReference>
<dbReference type="AlphaFoldDB" id="A0A0L0DKV9"/>
<dbReference type="eggNOG" id="KOG1625">
    <property type="taxonomic scope" value="Eukaryota"/>
</dbReference>
<dbReference type="GO" id="GO:0005658">
    <property type="term" value="C:alpha DNA polymerase:primase complex"/>
    <property type="evidence" value="ECO:0007669"/>
    <property type="project" value="TreeGrafter"/>
</dbReference>
<proteinExistence type="inferred from homology"/>
<evidence type="ECO:0000256" key="2">
    <source>
        <dbReference type="ARBA" id="ARBA00007299"/>
    </source>
</evidence>
<dbReference type="InterPro" id="IPR054300">
    <property type="entry name" value="OB_DPOA2"/>
</dbReference>